<sequence>CPSLTVCYKAGEHLELKGKSCPEPGEPINGQVEYWSNVNIQHSKMEDWYQDLQENFTTKRRSYLSVSRVFTSVAATQWSVVLTDIPVPVENHYRLRT</sequence>
<evidence type="ECO:0000313" key="1">
    <source>
        <dbReference type="EMBL" id="KAF5916763.1"/>
    </source>
</evidence>
<accession>A0A7J7EM44</accession>
<dbReference type="Proteomes" id="UP000551758">
    <property type="component" value="Unassembled WGS sequence"/>
</dbReference>
<organism evidence="1 2">
    <name type="scientific">Diceros bicornis minor</name>
    <name type="common">South-central black rhinoceros</name>
    <dbReference type="NCBI Taxonomy" id="77932"/>
    <lineage>
        <taxon>Eukaryota</taxon>
        <taxon>Metazoa</taxon>
        <taxon>Chordata</taxon>
        <taxon>Craniata</taxon>
        <taxon>Vertebrata</taxon>
        <taxon>Euteleostomi</taxon>
        <taxon>Mammalia</taxon>
        <taxon>Eutheria</taxon>
        <taxon>Laurasiatheria</taxon>
        <taxon>Perissodactyla</taxon>
        <taxon>Rhinocerotidae</taxon>
        <taxon>Diceros</taxon>
    </lineage>
</organism>
<keyword evidence="2" id="KW-1185">Reference proteome</keyword>
<dbReference type="EMBL" id="JACDTQ010002688">
    <property type="protein sequence ID" value="KAF5916763.1"/>
    <property type="molecule type" value="Genomic_DNA"/>
</dbReference>
<feature type="non-terminal residue" evidence="1">
    <location>
        <position position="97"/>
    </location>
</feature>
<dbReference type="AlphaFoldDB" id="A0A7J7EM44"/>
<name>A0A7J7EM44_DICBM</name>
<evidence type="ECO:0000313" key="2">
    <source>
        <dbReference type="Proteomes" id="UP000551758"/>
    </source>
</evidence>
<proteinExistence type="predicted"/>
<comment type="caution">
    <text evidence="1">The sequence shown here is derived from an EMBL/GenBank/DDBJ whole genome shotgun (WGS) entry which is preliminary data.</text>
</comment>
<protein>
    <submittedName>
        <fullName evidence="1">Uncharacterized protein</fullName>
    </submittedName>
</protein>
<gene>
    <name evidence="1" type="ORF">HPG69_005558</name>
</gene>
<reference evidence="1 2" key="1">
    <citation type="journal article" date="2020" name="Mol. Biol. Evol.">
        <title>Interspecific Gene Flow and the Evolution of Specialization in Black and White Rhinoceros.</title>
        <authorList>
            <person name="Moodley Y."/>
            <person name="Westbury M.V."/>
            <person name="Russo I.M."/>
            <person name="Gopalakrishnan S."/>
            <person name="Rakotoarivelo A."/>
            <person name="Olsen R.A."/>
            <person name="Prost S."/>
            <person name="Tunstall T."/>
            <person name="Ryder O.A."/>
            <person name="Dalen L."/>
            <person name="Bruford M.W."/>
        </authorList>
    </citation>
    <scope>NUCLEOTIDE SEQUENCE [LARGE SCALE GENOMIC DNA]</scope>
    <source>
        <strain evidence="1">SBR-YM</strain>
        <tissue evidence="1">Skin</tissue>
    </source>
</reference>